<evidence type="ECO:0000259" key="1">
    <source>
        <dbReference type="Pfam" id="PF20149"/>
    </source>
</evidence>
<gene>
    <name evidence="2" type="ORF">NEOLEDRAFT_1056122</name>
</gene>
<evidence type="ECO:0000313" key="2">
    <source>
        <dbReference type="EMBL" id="KZT29568.1"/>
    </source>
</evidence>
<dbReference type="InParanoid" id="A0A165VEN0"/>
<organism evidence="2 3">
    <name type="scientific">Neolentinus lepideus HHB14362 ss-1</name>
    <dbReference type="NCBI Taxonomy" id="1314782"/>
    <lineage>
        <taxon>Eukaryota</taxon>
        <taxon>Fungi</taxon>
        <taxon>Dikarya</taxon>
        <taxon>Basidiomycota</taxon>
        <taxon>Agaricomycotina</taxon>
        <taxon>Agaricomycetes</taxon>
        <taxon>Gloeophyllales</taxon>
        <taxon>Gloeophyllaceae</taxon>
        <taxon>Neolentinus</taxon>
    </lineage>
</organism>
<reference evidence="2 3" key="1">
    <citation type="journal article" date="2016" name="Mol. Biol. Evol.">
        <title>Comparative Genomics of Early-Diverging Mushroom-Forming Fungi Provides Insights into the Origins of Lignocellulose Decay Capabilities.</title>
        <authorList>
            <person name="Nagy L.G."/>
            <person name="Riley R."/>
            <person name="Tritt A."/>
            <person name="Adam C."/>
            <person name="Daum C."/>
            <person name="Floudas D."/>
            <person name="Sun H."/>
            <person name="Yadav J.S."/>
            <person name="Pangilinan J."/>
            <person name="Larsson K.H."/>
            <person name="Matsuura K."/>
            <person name="Barry K."/>
            <person name="Labutti K."/>
            <person name="Kuo R."/>
            <person name="Ohm R.A."/>
            <person name="Bhattacharya S.S."/>
            <person name="Shirouzu T."/>
            <person name="Yoshinaga Y."/>
            <person name="Martin F.M."/>
            <person name="Grigoriev I.V."/>
            <person name="Hibbett D.S."/>
        </authorList>
    </citation>
    <scope>NUCLEOTIDE SEQUENCE [LARGE SCALE GENOMIC DNA]</scope>
    <source>
        <strain evidence="2 3">HHB14362 ss-1</strain>
    </source>
</reference>
<dbReference type="Pfam" id="PF20149">
    <property type="entry name" value="DUF6532"/>
    <property type="match status" value="1"/>
</dbReference>
<dbReference type="STRING" id="1314782.A0A165VEN0"/>
<protein>
    <recommendedName>
        <fullName evidence="1">DUF6532 domain-containing protein</fullName>
    </recommendedName>
</protein>
<dbReference type="OrthoDB" id="3257342at2759"/>
<feature type="domain" description="DUF6532" evidence="1">
    <location>
        <begin position="19"/>
        <end position="214"/>
    </location>
</feature>
<dbReference type="Proteomes" id="UP000076761">
    <property type="component" value="Unassembled WGS sequence"/>
</dbReference>
<sequence length="300" mass="33640">KRPRAADLDESSQEVLDVAIEVYRCRIATLDPFPSHLSESMSAQVAWETACDIAGMELNFTRDIRKLLLACTAHMRGELKTKARPLVEGMYGFESSSRPATIARNRCHVKHLKNDSNFTYRVDFPSLLSRSGIFQHKIIQKLINSMWYHGTQDEGVVYGDEFFKPFSLCALALVLTAIEAAIDEWESGIWRSIDFKAQTYKSVYVRHLNSLLKFADSEKDSAQEFMHALQTTLAENGRYVCDRILLLITLHLNVTRFNAGALEDVGHSDVDGITADAFDAALEEFETMGGLSSDVSDDDG</sequence>
<dbReference type="AlphaFoldDB" id="A0A165VEN0"/>
<proteinExistence type="predicted"/>
<name>A0A165VEN0_9AGAM</name>
<evidence type="ECO:0000313" key="3">
    <source>
        <dbReference type="Proteomes" id="UP000076761"/>
    </source>
</evidence>
<keyword evidence="3" id="KW-1185">Reference proteome</keyword>
<feature type="non-terminal residue" evidence="2">
    <location>
        <position position="1"/>
    </location>
</feature>
<dbReference type="InterPro" id="IPR045341">
    <property type="entry name" value="DUF6532"/>
</dbReference>
<dbReference type="EMBL" id="KV425554">
    <property type="protein sequence ID" value="KZT29568.1"/>
    <property type="molecule type" value="Genomic_DNA"/>
</dbReference>
<accession>A0A165VEN0</accession>